<evidence type="ECO:0008006" key="4">
    <source>
        <dbReference type="Google" id="ProtNLM"/>
    </source>
</evidence>
<keyword evidence="3" id="KW-1185">Reference proteome</keyword>
<evidence type="ECO:0000313" key="2">
    <source>
        <dbReference type="EMBL" id="KAG0248887.1"/>
    </source>
</evidence>
<keyword evidence="1" id="KW-0732">Signal</keyword>
<reference evidence="2" key="1">
    <citation type="journal article" date="2020" name="Fungal Divers.">
        <title>Resolving the Mortierellaceae phylogeny through synthesis of multi-gene phylogenetics and phylogenomics.</title>
        <authorList>
            <person name="Vandepol N."/>
            <person name="Liber J."/>
            <person name="Desiro A."/>
            <person name="Na H."/>
            <person name="Kennedy M."/>
            <person name="Barry K."/>
            <person name="Grigoriev I.V."/>
            <person name="Miller A.N."/>
            <person name="O'Donnell K."/>
            <person name="Stajich J.E."/>
            <person name="Bonito G."/>
        </authorList>
    </citation>
    <scope>NUCLEOTIDE SEQUENCE</scope>
    <source>
        <strain evidence="2">KOD948</strain>
    </source>
</reference>
<feature type="signal peptide" evidence="1">
    <location>
        <begin position="1"/>
        <end position="28"/>
    </location>
</feature>
<sequence>MKSTIILASLATLGSFSVLNSNNAVADASPLGLEKRQQPQALWDEWCESYEKNCIAASSELCGSTTHLSSCNAAFNNDQCTSYEVYCYCTIDGENRKSATTIALEKTFS</sequence>
<dbReference type="Proteomes" id="UP000726737">
    <property type="component" value="Unassembled WGS sequence"/>
</dbReference>
<accession>A0A9P6TVF6</accession>
<protein>
    <recommendedName>
        <fullName evidence="4">Secreted protein</fullName>
    </recommendedName>
</protein>
<feature type="non-terminal residue" evidence="2">
    <location>
        <position position="109"/>
    </location>
</feature>
<evidence type="ECO:0000256" key="1">
    <source>
        <dbReference type="SAM" id="SignalP"/>
    </source>
</evidence>
<comment type="caution">
    <text evidence="2">The sequence shown here is derived from an EMBL/GenBank/DDBJ whole genome shotgun (WGS) entry which is preliminary data.</text>
</comment>
<name>A0A9P6TVF6_9FUNG</name>
<proteinExistence type="predicted"/>
<dbReference type="AlphaFoldDB" id="A0A9P6TVF6"/>
<feature type="chain" id="PRO_5040359955" description="Secreted protein" evidence="1">
    <location>
        <begin position="29"/>
        <end position="109"/>
    </location>
</feature>
<organism evidence="2 3">
    <name type="scientific">Mortierella polycephala</name>
    <dbReference type="NCBI Taxonomy" id="41804"/>
    <lineage>
        <taxon>Eukaryota</taxon>
        <taxon>Fungi</taxon>
        <taxon>Fungi incertae sedis</taxon>
        <taxon>Mucoromycota</taxon>
        <taxon>Mortierellomycotina</taxon>
        <taxon>Mortierellomycetes</taxon>
        <taxon>Mortierellales</taxon>
        <taxon>Mortierellaceae</taxon>
        <taxon>Mortierella</taxon>
    </lineage>
</organism>
<dbReference type="EMBL" id="JAAAJA010000903">
    <property type="protein sequence ID" value="KAG0248887.1"/>
    <property type="molecule type" value="Genomic_DNA"/>
</dbReference>
<gene>
    <name evidence="2" type="ORF">BG011_009815</name>
</gene>
<evidence type="ECO:0000313" key="3">
    <source>
        <dbReference type="Proteomes" id="UP000726737"/>
    </source>
</evidence>